<accession>A0A3B0MDJ4</accession>
<reference evidence="1" key="1">
    <citation type="submission" date="2018-04" db="EMBL/GenBank/DDBJ databases">
        <authorList>
            <person name="Go L.Y."/>
            <person name="Mitchell J.A."/>
        </authorList>
    </citation>
    <scope>NUCLEOTIDE SEQUENCE</scope>
    <source>
        <strain evidence="1">ARTV</strain>
    </source>
</reference>
<name>A0A3B0MDJ4_9GAMM</name>
<dbReference type="AlphaFoldDB" id="A0A3B0MDJ4"/>
<protein>
    <submittedName>
        <fullName evidence="1">Uncharacterized protein</fullName>
    </submittedName>
</protein>
<gene>
    <name evidence="1" type="ORF">ARTV_1742</name>
</gene>
<proteinExistence type="predicted"/>
<dbReference type="EMBL" id="UFQR01000006">
    <property type="protein sequence ID" value="SSW95717.1"/>
    <property type="molecule type" value="Genomic_DNA"/>
</dbReference>
<sequence length="83" mass="9477">MTNNQEPIMVTPSIREQVADNRNNKAAKSTDIAEKGTLILAELLIDQRFFHSIEGIITSRLLEERVSDQPKSYYHCVTKPIFT</sequence>
<evidence type="ECO:0000313" key="1">
    <source>
        <dbReference type="EMBL" id="SSW95717.1"/>
    </source>
</evidence>
<organism evidence="1">
    <name type="scientific">Arsenophonus endosymbiont of Trialeurodes vaporariorum</name>
    <dbReference type="NCBI Taxonomy" id="235567"/>
    <lineage>
        <taxon>Bacteria</taxon>
        <taxon>Pseudomonadati</taxon>
        <taxon>Pseudomonadota</taxon>
        <taxon>Gammaproteobacteria</taxon>
        <taxon>Enterobacterales</taxon>
        <taxon>Morganellaceae</taxon>
        <taxon>Arsenophonus</taxon>
    </lineage>
</organism>